<dbReference type="OrthoDB" id="5470544at2"/>
<gene>
    <name evidence="2" type="ordered locus">Metme_4397</name>
</gene>
<proteinExistence type="predicted"/>
<evidence type="ECO:0008006" key="4">
    <source>
        <dbReference type="Google" id="ProtNLM"/>
    </source>
</evidence>
<feature type="chain" id="PRO_5003396356" description="Porin" evidence="1">
    <location>
        <begin position="22"/>
        <end position="438"/>
    </location>
</feature>
<name>G0A3X2_METMM</name>
<evidence type="ECO:0000313" key="3">
    <source>
        <dbReference type="Proteomes" id="UP000008888"/>
    </source>
</evidence>
<dbReference type="EMBL" id="CP002738">
    <property type="protein sequence ID" value="AEG02744.1"/>
    <property type="molecule type" value="Genomic_DNA"/>
</dbReference>
<reference evidence="3" key="3">
    <citation type="submission" date="2011-05" db="EMBL/GenBank/DDBJ databases">
        <title>Complete sequence of Methylomonas methanica MC09.</title>
        <authorList>
            <consortium name="US DOE Joint Genome Institute"/>
            <person name="Lucas S."/>
            <person name="Han J."/>
            <person name="Lapidus A."/>
            <person name="Cheng J.-F."/>
            <person name="Goodwin L."/>
            <person name="Pitluck S."/>
            <person name="Peters L."/>
            <person name="Mikhailova N."/>
            <person name="Teshima H."/>
            <person name="Han C."/>
            <person name="Tapia R."/>
            <person name="Land M."/>
            <person name="Hauser L."/>
            <person name="Kyrpides N."/>
            <person name="Ivanova N."/>
            <person name="Pagani I."/>
            <person name="Stein L."/>
            <person name="Woyke T."/>
        </authorList>
    </citation>
    <scope>NUCLEOTIDE SEQUENCE [LARGE SCALE GENOMIC DNA]</scope>
    <source>
        <strain evidence="3">MC09</strain>
    </source>
</reference>
<dbReference type="STRING" id="857087.Metme_4397"/>
<reference key="2">
    <citation type="submission" date="2011-05" db="EMBL/GenBank/DDBJ databases">
        <title>Complete genome sequence of the aerobic marine methanotroph Methylomonas methanica MC09.</title>
        <authorList>
            <person name="Boden R."/>
            <person name="Cunliffe M."/>
            <person name="Scanlan J."/>
            <person name="Moussard H."/>
            <person name="Kits K.D."/>
            <person name="Klotz M."/>
            <person name="Jetten M."/>
            <person name="Vuilleumier S."/>
            <person name="Han J."/>
            <person name="Peters L."/>
            <person name="Mikhailova N."/>
            <person name="Teshima H."/>
            <person name="Tapia R."/>
            <person name="Kyrpides N."/>
            <person name="Ivanova N."/>
            <person name="Pagani I."/>
            <person name="Cheng J.-F."/>
            <person name="Goodwin L."/>
            <person name="Han C."/>
            <person name="Hauser L."/>
            <person name="Land M."/>
            <person name="Lapidus A."/>
            <person name="Lucas S."/>
            <person name="Pitluck S."/>
            <person name="Woyke T."/>
            <person name="Stein L.Y."/>
            <person name="Murrell C."/>
        </authorList>
    </citation>
    <scope>NUCLEOTIDE SEQUENCE</scope>
    <source>
        <strain>MC09</strain>
    </source>
</reference>
<reference evidence="2 3" key="1">
    <citation type="journal article" date="2011" name="J. Bacteriol.">
        <title>Complete Genome Sequence of the Aerobic Marine Methanotroph Methylomonas methanica MC09.</title>
        <authorList>
            <person name="Boden R."/>
            <person name="Cunliffe M."/>
            <person name="Scanlan J."/>
            <person name="Moussard H."/>
            <person name="Kits K.D."/>
            <person name="Klotz M.G."/>
            <person name="Jetten M.S."/>
            <person name="Vuilleumier S."/>
            <person name="Han J."/>
            <person name="Peters L."/>
            <person name="Mikhailova N."/>
            <person name="Teshima H."/>
            <person name="Tapia R."/>
            <person name="Kyrpides N."/>
            <person name="Ivanova N."/>
            <person name="Pagani I."/>
            <person name="Cheng J.F."/>
            <person name="Goodwin L."/>
            <person name="Han C."/>
            <person name="Hauser L."/>
            <person name="Land M.L."/>
            <person name="Lapidus A."/>
            <person name="Lucas S."/>
            <person name="Pitluck S."/>
            <person name="Woyke T."/>
            <person name="Stein L."/>
            <person name="Murrell J.C."/>
        </authorList>
    </citation>
    <scope>NUCLEOTIDE SEQUENCE [LARGE SCALE GENOMIC DNA]</scope>
    <source>
        <strain evidence="2 3">MC09</strain>
    </source>
</reference>
<dbReference type="KEGG" id="mmt:Metme_4397"/>
<accession>G0A3X2</accession>
<sequence length="438" mass="49894">MNRPVFLTLAALVTASSQVCAEQAQGVLADFYDNAEYELDMSVTGYFDAPASRQVDQDDAAYLGRFTLKSQASLLDNIRMGFDAYATYSTQDDEYRGIVRFPGQRTRQPRYADFNTLWLRYDADDYELLMGKDYIENGFAELYSPVDRFGLTNVSNPTLPYKMGVWQAGIDYFIGDDTLSFKWVPVHEKILLPTDNSRWFGLSDDPQFTFLAQNTALEEKYYPVRVENMGYLLKYKGTRAGYDFYGLAHHGPSLYPSLLNTADPNLFIKQEPLAFSTAAGVLKVIDQWKLYAEAIYQQTYDGKDADFIRYSAGLSYQFDALAEAIGFAETKLSVQWSGDETLASADANKVGYSSRKARLFRNTVLVKTEFKQNDEWSYYALGVRNAETDYSLSAGIKYKPNDNLFFNLEGVSFNGPEDTQFGRWGNNDFLRLRTIYKF</sequence>
<organism evidence="2 3">
    <name type="scientific">Methylomonas methanica (strain DSM 25384 / MC09)</name>
    <dbReference type="NCBI Taxonomy" id="857087"/>
    <lineage>
        <taxon>Bacteria</taxon>
        <taxon>Pseudomonadati</taxon>
        <taxon>Pseudomonadota</taxon>
        <taxon>Gammaproteobacteria</taxon>
        <taxon>Methylococcales</taxon>
        <taxon>Methylococcaceae</taxon>
        <taxon>Methylomonas</taxon>
    </lineage>
</organism>
<dbReference type="HOGENOM" id="CLU_594072_0_0_6"/>
<dbReference type="eggNOG" id="ENOG5032QUZ">
    <property type="taxonomic scope" value="Bacteria"/>
</dbReference>
<feature type="signal peptide" evidence="1">
    <location>
        <begin position="1"/>
        <end position="21"/>
    </location>
</feature>
<dbReference type="RefSeq" id="WP_013820957.1">
    <property type="nucleotide sequence ID" value="NC_015572.1"/>
</dbReference>
<keyword evidence="1" id="KW-0732">Signal</keyword>
<dbReference type="Proteomes" id="UP000008888">
    <property type="component" value="Chromosome"/>
</dbReference>
<dbReference type="InterPro" id="IPR011250">
    <property type="entry name" value="OMP/PagP_B-barrel"/>
</dbReference>
<keyword evidence="3" id="KW-1185">Reference proteome</keyword>
<dbReference type="SUPFAM" id="SSF56925">
    <property type="entry name" value="OMPA-like"/>
    <property type="match status" value="1"/>
</dbReference>
<evidence type="ECO:0000313" key="2">
    <source>
        <dbReference type="EMBL" id="AEG02744.1"/>
    </source>
</evidence>
<evidence type="ECO:0000256" key="1">
    <source>
        <dbReference type="SAM" id="SignalP"/>
    </source>
</evidence>
<protein>
    <recommendedName>
        <fullName evidence="4">Porin</fullName>
    </recommendedName>
</protein>
<dbReference type="AlphaFoldDB" id="G0A3X2"/>